<evidence type="ECO:0000256" key="4">
    <source>
        <dbReference type="ARBA" id="ARBA00022982"/>
    </source>
</evidence>
<feature type="domain" description="Cytochrome b/b6 C-terminal region profile" evidence="8">
    <location>
        <begin position="1"/>
        <end position="52"/>
    </location>
</feature>
<dbReference type="GO" id="GO:0009055">
    <property type="term" value="F:electron transfer activity"/>
    <property type="evidence" value="ECO:0007669"/>
    <property type="project" value="InterPro"/>
</dbReference>
<proteinExistence type="predicted"/>
<keyword evidence="5 7" id="KW-1133">Transmembrane helix</keyword>
<dbReference type="GO" id="GO:0016491">
    <property type="term" value="F:oxidoreductase activity"/>
    <property type="evidence" value="ECO:0007669"/>
    <property type="project" value="InterPro"/>
</dbReference>
<keyword evidence="3 7" id="KW-0812">Transmembrane</keyword>
<keyword evidence="6 7" id="KW-0472">Membrane</keyword>
<dbReference type="PROSITE" id="PS51003">
    <property type="entry name" value="CYTB_CTER"/>
    <property type="match status" value="1"/>
</dbReference>
<dbReference type="InterPro" id="IPR005798">
    <property type="entry name" value="Cyt_b/b6_C"/>
</dbReference>
<keyword evidence="2" id="KW-0813">Transport</keyword>
<evidence type="ECO:0000256" key="7">
    <source>
        <dbReference type="SAM" id="Phobius"/>
    </source>
</evidence>
<dbReference type="SUPFAM" id="SSF81648">
    <property type="entry name" value="a domain/subunit of cytochrome bc1 complex (Ubiquinol-cytochrome c reductase)"/>
    <property type="match status" value="1"/>
</dbReference>
<protein>
    <recommendedName>
        <fullName evidence="8">Cytochrome b/b6 C-terminal region profile domain-containing protein</fullName>
    </recommendedName>
</protein>
<dbReference type="GO" id="GO:0016020">
    <property type="term" value="C:membrane"/>
    <property type="evidence" value="ECO:0007669"/>
    <property type="project" value="UniProtKB-SubCell"/>
</dbReference>
<evidence type="ECO:0000256" key="5">
    <source>
        <dbReference type="ARBA" id="ARBA00022989"/>
    </source>
</evidence>
<evidence type="ECO:0000256" key="1">
    <source>
        <dbReference type="ARBA" id="ARBA00004141"/>
    </source>
</evidence>
<dbReference type="InterPro" id="IPR036150">
    <property type="entry name" value="Cyt_b/b6_C_sf"/>
</dbReference>
<evidence type="ECO:0000313" key="10">
    <source>
        <dbReference type="Proteomes" id="UP000236654"/>
    </source>
</evidence>
<dbReference type="EMBL" id="PJNI01000041">
    <property type="protein sequence ID" value="PKR79460.1"/>
    <property type="molecule type" value="Genomic_DNA"/>
</dbReference>
<gene>
    <name evidence="9" type="ORF">CW751_15010</name>
</gene>
<dbReference type="Gene3D" id="1.10.287.980">
    <property type="entry name" value="plastocyanin oxidoreductase"/>
    <property type="match status" value="1"/>
</dbReference>
<keyword evidence="10" id="KW-1185">Reference proteome</keyword>
<dbReference type="OrthoDB" id="9804503at2"/>
<dbReference type="Proteomes" id="UP000236654">
    <property type="component" value="Unassembled WGS sequence"/>
</dbReference>
<feature type="transmembrane region" description="Helical" evidence="7">
    <location>
        <begin position="12"/>
        <end position="29"/>
    </location>
</feature>
<organism evidence="9 10">
    <name type="scientific">Brumimicrobium salinarum</name>
    <dbReference type="NCBI Taxonomy" id="2058658"/>
    <lineage>
        <taxon>Bacteria</taxon>
        <taxon>Pseudomonadati</taxon>
        <taxon>Bacteroidota</taxon>
        <taxon>Flavobacteriia</taxon>
        <taxon>Flavobacteriales</taxon>
        <taxon>Crocinitomicaceae</taxon>
        <taxon>Brumimicrobium</taxon>
    </lineage>
</organism>
<comment type="subcellular location">
    <subcellularLocation>
        <location evidence="1">Membrane</location>
        <topology evidence="1">Multi-pass membrane protein</topology>
    </subcellularLocation>
</comment>
<dbReference type="Pfam" id="PF00032">
    <property type="entry name" value="Cytochrom_B_C"/>
    <property type="match status" value="1"/>
</dbReference>
<dbReference type="AlphaFoldDB" id="A0A2I0QZC1"/>
<evidence type="ECO:0000256" key="3">
    <source>
        <dbReference type="ARBA" id="ARBA00022692"/>
    </source>
</evidence>
<keyword evidence="4" id="KW-0249">Electron transport</keyword>
<evidence type="ECO:0000256" key="2">
    <source>
        <dbReference type="ARBA" id="ARBA00022448"/>
    </source>
</evidence>
<feature type="transmembrane region" description="Helical" evidence="7">
    <location>
        <begin position="35"/>
        <end position="51"/>
    </location>
</feature>
<comment type="caution">
    <text evidence="9">The sequence shown here is derived from an EMBL/GenBank/DDBJ whole genome shotgun (WGS) entry which is preliminary data.</text>
</comment>
<sequence>MLRSISRKIGGVIALVISVVILYFLPFFLKHRFRRTLFYYFIKFIYWVFVVN</sequence>
<evidence type="ECO:0000313" key="9">
    <source>
        <dbReference type="EMBL" id="PKR79460.1"/>
    </source>
</evidence>
<name>A0A2I0QZC1_9FLAO</name>
<reference evidence="9 10" key="1">
    <citation type="submission" date="2017-12" db="EMBL/GenBank/DDBJ databases">
        <title>The draft genome sequence of Brumimicrobium saltpan LHR20.</title>
        <authorList>
            <person name="Do Z.-J."/>
            <person name="Luo H.-R."/>
        </authorList>
    </citation>
    <scope>NUCLEOTIDE SEQUENCE [LARGE SCALE GENOMIC DNA]</scope>
    <source>
        <strain evidence="9 10">LHR20</strain>
    </source>
</reference>
<evidence type="ECO:0000259" key="8">
    <source>
        <dbReference type="PROSITE" id="PS51003"/>
    </source>
</evidence>
<accession>A0A2I0QZC1</accession>
<evidence type="ECO:0000256" key="6">
    <source>
        <dbReference type="ARBA" id="ARBA00023136"/>
    </source>
</evidence>